<dbReference type="PANTHER" id="PTHR48182">
    <property type="entry name" value="PROTEIN SERAC1"/>
    <property type="match status" value="1"/>
</dbReference>
<dbReference type="GO" id="GO:0005783">
    <property type="term" value="C:endoplasmic reticulum"/>
    <property type="evidence" value="ECO:0007669"/>
    <property type="project" value="UniProtKB-SubCell"/>
</dbReference>
<dbReference type="GeneID" id="54547946"/>
<organism evidence="7 8">
    <name type="scientific">Westerdykella ornata</name>
    <dbReference type="NCBI Taxonomy" id="318751"/>
    <lineage>
        <taxon>Eukaryota</taxon>
        <taxon>Fungi</taxon>
        <taxon>Dikarya</taxon>
        <taxon>Ascomycota</taxon>
        <taxon>Pezizomycotina</taxon>
        <taxon>Dothideomycetes</taxon>
        <taxon>Pleosporomycetidae</taxon>
        <taxon>Pleosporales</taxon>
        <taxon>Sporormiaceae</taxon>
        <taxon>Westerdykella</taxon>
    </lineage>
</organism>
<protein>
    <submittedName>
        <fullName evidence="7">Uncharacterized protein</fullName>
    </submittedName>
</protein>
<dbReference type="OrthoDB" id="427518at2759"/>
<gene>
    <name evidence="7" type="ORF">EI97DRAFT_345111</name>
</gene>
<evidence type="ECO:0000256" key="4">
    <source>
        <dbReference type="ARBA" id="ARBA00022824"/>
    </source>
</evidence>
<keyword evidence="4" id="KW-0256">Endoplasmic reticulum</keyword>
<feature type="non-terminal residue" evidence="7">
    <location>
        <position position="85"/>
    </location>
</feature>
<dbReference type="EMBL" id="ML986537">
    <property type="protein sequence ID" value="KAF2271598.1"/>
    <property type="molecule type" value="Genomic_DNA"/>
</dbReference>
<dbReference type="AlphaFoldDB" id="A0A6A6J6K3"/>
<evidence type="ECO:0000256" key="2">
    <source>
        <dbReference type="ARBA" id="ARBA00004240"/>
    </source>
</evidence>
<feature type="non-terminal residue" evidence="7">
    <location>
        <position position="1"/>
    </location>
</feature>
<name>A0A6A6J6K3_WESOR</name>
<dbReference type="GO" id="GO:0016020">
    <property type="term" value="C:membrane"/>
    <property type="evidence" value="ECO:0007669"/>
    <property type="project" value="UniProtKB-SubCell"/>
</dbReference>
<reference evidence="7" key="1">
    <citation type="journal article" date="2020" name="Stud. Mycol.">
        <title>101 Dothideomycetes genomes: a test case for predicting lifestyles and emergence of pathogens.</title>
        <authorList>
            <person name="Haridas S."/>
            <person name="Albert R."/>
            <person name="Binder M."/>
            <person name="Bloem J."/>
            <person name="Labutti K."/>
            <person name="Salamov A."/>
            <person name="Andreopoulos B."/>
            <person name="Baker S."/>
            <person name="Barry K."/>
            <person name="Bills G."/>
            <person name="Bluhm B."/>
            <person name="Cannon C."/>
            <person name="Castanera R."/>
            <person name="Culley D."/>
            <person name="Daum C."/>
            <person name="Ezra D."/>
            <person name="Gonzalez J."/>
            <person name="Henrissat B."/>
            <person name="Kuo A."/>
            <person name="Liang C."/>
            <person name="Lipzen A."/>
            <person name="Lutzoni F."/>
            <person name="Magnuson J."/>
            <person name="Mondo S."/>
            <person name="Nolan M."/>
            <person name="Ohm R."/>
            <person name="Pangilinan J."/>
            <person name="Park H.-J."/>
            <person name="Ramirez L."/>
            <person name="Alfaro M."/>
            <person name="Sun H."/>
            <person name="Tritt A."/>
            <person name="Yoshinaga Y."/>
            <person name="Zwiers L.-H."/>
            <person name="Turgeon B."/>
            <person name="Goodwin S."/>
            <person name="Spatafora J."/>
            <person name="Crous P."/>
            <person name="Grigoriev I."/>
        </authorList>
    </citation>
    <scope>NUCLEOTIDE SEQUENCE</scope>
    <source>
        <strain evidence="7">CBS 379.55</strain>
    </source>
</reference>
<evidence type="ECO:0000256" key="6">
    <source>
        <dbReference type="ARBA" id="ARBA00023136"/>
    </source>
</evidence>
<comment type="subcellular location">
    <subcellularLocation>
        <location evidence="2">Endoplasmic reticulum</location>
    </subcellularLocation>
    <subcellularLocation>
        <location evidence="3">Membrane</location>
    </subcellularLocation>
    <subcellularLocation>
        <location evidence="1">Mitochondrion</location>
    </subcellularLocation>
</comment>
<dbReference type="InterPro" id="IPR052374">
    <property type="entry name" value="SERAC1"/>
</dbReference>
<dbReference type="GO" id="GO:0005739">
    <property type="term" value="C:mitochondrion"/>
    <property type="evidence" value="ECO:0007669"/>
    <property type="project" value="UniProtKB-SubCell"/>
</dbReference>
<evidence type="ECO:0000313" key="7">
    <source>
        <dbReference type="EMBL" id="KAF2271598.1"/>
    </source>
</evidence>
<keyword evidence="8" id="KW-1185">Reference proteome</keyword>
<sequence>QSKKIFHSGIKLLRDSENSVLDTLFVHGLIGDREGTWKRDGASAPWPATLLPSKVRNARMLTFGYDAYVADWCGMVSKNRIGNHS</sequence>
<keyword evidence="5" id="KW-0496">Mitochondrion</keyword>
<evidence type="ECO:0000313" key="8">
    <source>
        <dbReference type="Proteomes" id="UP000800097"/>
    </source>
</evidence>
<evidence type="ECO:0000256" key="3">
    <source>
        <dbReference type="ARBA" id="ARBA00004370"/>
    </source>
</evidence>
<proteinExistence type="predicted"/>
<evidence type="ECO:0000256" key="5">
    <source>
        <dbReference type="ARBA" id="ARBA00023128"/>
    </source>
</evidence>
<dbReference type="RefSeq" id="XP_033649137.1">
    <property type="nucleotide sequence ID" value="XM_033794771.1"/>
</dbReference>
<dbReference type="PANTHER" id="PTHR48182:SF2">
    <property type="entry name" value="PROTEIN SERAC1"/>
    <property type="match status" value="1"/>
</dbReference>
<dbReference type="Proteomes" id="UP000800097">
    <property type="component" value="Unassembled WGS sequence"/>
</dbReference>
<keyword evidence="6" id="KW-0472">Membrane</keyword>
<evidence type="ECO:0000256" key="1">
    <source>
        <dbReference type="ARBA" id="ARBA00004173"/>
    </source>
</evidence>
<accession>A0A6A6J6K3</accession>